<accession>A0AAD6ES31</accession>
<evidence type="ECO:0000256" key="4">
    <source>
        <dbReference type="ARBA" id="ARBA00023125"/>
    </source>
</evidence>
<dbReference type="GO" id="GO:0003677">
    <property type="term" value="F:DNA binding"/>
    <property type="evidence" value="ECO:0007669"/>
    <property type="project" value="UniProtKB-KW"/>
</dbReference>
<dbReference type="SUPFAM" id="SSF46689">
    <property type="entry name" value="Homeodomain-like"/>
    <property type="match status" value="1"/>
</dbReference>
<dbReference type="Gene3D" id="1.10.10.60">
    <property type="entry name" value="Homeodomain-like"/>
    <property type="match status" value="2"/>
</dbReference>
<evidence type="ECO:0000259" key="8">
    <source>
        <dbReference type="PROSITE" id="PS51294"/>
    </source>
</evidence>
<dbReference type="AlphaFoldDB" id="A0AAD6ES31"/>
<dbReference type="FunFam" id="1.10.10.60:FF:000222">
    <property type="entry name" value="Transcription factor MYB36"/>
    <property type="match status" value="1"/>
</dbReference>
<feature type="domain" description="HTH myb-type" evidence="8">
    <location>
        <begin position="9"/>
        <end position="62"/>
    </location>
</feature>
<proteinExistence type="predicted"/>
<name>A0AAD6ES31_9POAL</name>
<dbReference type="SMART" id="SM00717">
    <property type="entry name" value="SANT"/>
    <property type="match status" value="2"/>
</dbReference>
<keyword evidence="5" id="KW-0804">Transcription</keyword>
<dbReference type="InterPro" id="IPR009057">
    <property type="entry name" value="Homeodomain-like_sf"/>
</dbReference>
<dbReference type="CDD" id="cd00167">
    <property type="entry name" value="SANT"/>
    <property type="match status" value="2"/>
</dbReference>
<evidence type="ECO:0000256" key="1">
    <source>
        <dbReference type="ARBA" id="ARBA00004123"/>
    </source>
</evidence>
<gene>
    <name evidence="9" type="ORF">LUZ61_002807</name>
</gene>
<feature type="domain" description="Myb-like" evidence="7">
    <location>
        <begin position="63"/>
        <end position="113"/>
    </location>
</feature>
<evidence type="ECO:0000256" key="6">
    <source>
        <dbReference type="ARBA" id="ARBA00023242"/>
    </source>
</evidence>
<keyword evidence="2" id="KW-0677">Repeat</keyword>
<dbReference type="InterPro" id="IPR001005">
    <property type="entry name" value="SANT/Myb"/>
</dbReference>
<organism evidence="9 10">
    <name type="scientific">Rhynchospora tenuis</name>
    <dbReference type="NCBI Taxonomy" id="198213"/>
    <lineage>
        <taxon>Eukaryota</taxon>
        <taxon>Viridiplantae</taxon>
        <taxon>Streptophyta</taxon>
        <taxon>Embryophyta</taxon>
        <taxon>Tracheophyta</taxon>
        <taxon>Spermatophyta</taxon>
        <taxon>Magnoliopsida</taxon>
        <taxon>Liliopsida</taxon>
        <taxon>Poales</taxon>
        <taxon>Cyperaceae</taxon>
        <taxon>Cyperoideae</taxon>
        <taxon>Rhynchosporeae</taxon>
        <taxon>Rhynchospora</taxon>
    </lineage>
</organism>
<comment type="subcellular location">
    <subcellularLocation>
        <location evidence="1">Nucleus</location>
    </subcellularLocation>
</comment>
<dbReference type="EMBL" id="JAMRDG010000001">
    <property type="protein sequence ID" value="KAJ3699102.1"/>
    <property type="molecule type" value="Genomic_DNA"/>
</dbReference>
<sequence>MGRAPCCDKASVKRGPWSPEEDAKLKAYIEEHGTGGNWIALPHKIGLKRCGKSCRLRWLNYLRPNIKHGGFSEEEDELICRLYISIGSRWSIIAAQLPGRTDNDIKNYWNTRLKKKLLGKRTQPSRRLLQNSEINTESNKPAASIGSTSSQAISTSALERMQLHMQLQGLYNPFSYLDINPLAWQNPYTLQNKTKYPMQGLEHEILNSNSTTTTSIEESLDSANLFGLQSPMLASDGVSADNSSSSSSVAGFQSTFCELLYGNNGCKSTQGGYLPEPDNLKEIIINQDESISWWPNGLDENASPFTCDNGVNYQPDMMLLQDYGLSGYGL</sequence>
<evidence type="ECO:0000256" key="3">
    <source>
        <dbReference type="ARBA" id="ARBA00023015"/>
    </source>
</evidence>
<evidence type="ECO:0000256" key="5">
    <source>
        <dbReference type="ARBA" id="ARBA00023163"/>
    </source>
</evidence>
<comment type="caution">
    <text evidence="9">The sequence shown here is derived from an EMBL/GenBank/DDBJ whole genome shotgun (WGS) entry which is preliminary data.</text>
</comment>
<dbReference type="GO" id="GO:0005634">
    <property type="term" value="C:nucleus"/>
    <property type="evidence" value="ECO:0007669"/>
    <property type="project" value="UniProtKB-SubCell"/>
</dbReference>
<dbReference type="PANTHER" id="PTHR48000:SF67">
    <property type="entry name" value="MYB-LIKE DNA-BINDING DOMAIN CONTAINING PROTEIN, EXPRESSED"/>
    <property type="match status" value="1"/>
</dbReference>
<evidence type="ECO:0000313" key="10">
    <source>
        <dbReference type="Proteomes" id="UP001210211"/>
    </source>
</evidence>
<evidence type="ECO:0000313" key="9">
    <source>
        <dbReference type="EMBL" id="KAJ3699102.1"/>
    </source>
</evidence>
<feature type="domain" description="HTH myb-type" evidence="8">
    <location>
        <begin position="63"/>
        <end position="117"/>
    </location>
</feature>
<evidence type="ECO:0000256" key="2">
    <source>
        <dbReference type="ARBA" id="ARBA00022737"/>
    </source>
</evidence>
<dbReference type="Proteomes" id="UP001210211">
    <property type="component" value="Unassembled WGS sequence"/>
</dbReference>
<dbReference type="PANTHER" id="PTHR48000">
    <property type="entry name" value="OS09G0431300 PROTEIN"/>
    <property type="match status" value="1"/>
</dbReference>
<dbReference type="Pfam" id="PF00249">
    <property type="entry name" value="Myb_DNA-binding"/>
    <property type="match status" value="2"/>
</dbReference>
<evidence type="ECO:0000259" key="7">
    <source>
        <dbReference type="PROSITE" id="PS50090"/>
    </source>
</evidence>
<keyword evidence="6" id="KW-0539">Nucleus</keyword>
<reference evidence="9 10" key="1">
    <citation type="journal article" date="2022" name="Cell">
        <title>Repeat-based holocentromeres influence genome architecture and karyotype evolution.</title>
        <authorList>
            <person name="Hofstatter P.G."/>
            <person name="Thangavel G."/>
            <person name="Lux T."/>
            <person name="Neumann P."/>
            <person name="Vondrak T."/>
            <person name="Novak P."/>
            <person name="Zhang M."/>
            <person name="Costa L."/>
            <person name="Castellani M."/>
            <person name="Scott A."/>
            <person name="Toegelov H."/>
            <person name="Fuchs J."/>
            <person name="Mata-Sucre Y."/>
            <person name="Dias Y."/>
            <person name="Vanzela A.L.L."/>
            <person name="Huettel B."/>
            <person name="Almeida C.C.S."/>
            <person name="Simkova H."/>
            <person name="Souza G."/>
            <person name="Pedrosa-Harand A."/>
            <person name="Macas J."/>
            <person name="Mayer K.F.X."/>
            <person name="Houben A."/>
            <person name="Marques A."/>
        </authorList>
    </citation>
    <scope>NUCLEOTIDE SEQUENCE [LARGE SCALE GENOMIC DNA]</scope>
    <source>
        <strain evidence="9">RhyTen1mFocal</strain>
    </source>
</reference>
<protein>
    <submittedName>
        <fullName evidence="9">Uncharacterized protein</fullName>
    </submittedName>
</protein>
<dbReference type="FunFam" id="1.10.10.60:FF:000015">
    <property type="entry name" value="Transcription factor RAX3"/>
    <property type="match status" value="1"/>
</dbReference>
<dbReference type="PROSITE" id="PS51294">
    <property type="entry name" value="HTH_MYB"/>
    <property type="match status" value="2"/>
</dbReference>
<dbReference type="InterPro" id="IPR017930">
    <property type="entry name" value="Myb_dom"/>
</dbReference>
<feature type="domain" description="Myb-like" evidence="7">
    <location>
        <begin position="9"/>
        <end position="62"/>
    </location>
</feature>
<keyword evidence="10" id="KW-1185">Reference proteome</keyword>
<keyword evidence="4" id="KW-0238">DNA-binding</keyword>
<dbReference type="PROSITE" id="PS50090">
    <property type="entry name" value="MYB_LIKE"/>
    <property type="match status" value="2"/>
</dbReference>
<keyword evidence="3" id="KW-0805">Transcription regulation</keyword>